<protein>
    <submittedName>
        <fullName evidence="2">Replication terminator protein</fullName>
    </submittedName>
</protein>
<reference evidence="2" key="2">
    <citation type="submission" date="2021-04" db="EMBL/GenBank/DDBJ databases">
        <authorList>
            <person name="Gilroy R."/>
        </authorList>
    </citation>
    <scope>NUCLEOTIDE SEQUENCE</scope>
    <source>
        <strain evidence="2">3204</strain>
    </source>
</reference>
<dbReference type="EMBL" id="DXCM01000014">
    <property type="protein sequence ID" value="HIY91564.1"/>
    <property type="molecule type" value="Genomic_DNA"/>
</dbReference>
<feature type="compositionally biased region" description="Basic and acidic residues" evidence="1">
    <location>
        <begin position="126"/>
        <end position="142"/>
    </location>
</feature>
<dbReference type="AlphaFoldDB" id="A0A9D1ZL45"/>
<dbReference type="Proteomes" id="UP000824013">
    <property type="component" value="Unassembled WGS sequence"/>
</dbReference>
<feature type="region of interest" description="Disordered" evidence="1">
    <location>
        <begin position="109"/>
        <end position="150"/>
    </location>
</feature>
<proteinExistence type="predicted"/>
<reference evidence="2" key="1">
    <citation type="journal article" date="2021" name="PeerJ">
        <title>Extensive microbial diversity within the chicken gut microbiome revealed by metagenomics and culture.</title>
        <authorList>
            <person name="Gilroy R."/>
            <person name="Ravi A."/>
            <person name="Getino M."/>
            <person name="Pursley I."/>
            <person name="Horton D.L."/>
            <person name="Alikhan N.F."/>
            <person name="Baker D."/>
            <person name="Gharbi K."/>
            <person name="Hall N."/>
            <person name="Watson M."/>
            <person name="Adriaenssens E.M."/>
            <person name="Foster-Nyarko E."/>
            <person name="Jarju S."/>
            <person name="Secka A."/>
            <person name="Antonio M."/>
            <person name="Oren A."/>
            <person name="Chaudhuri R.R."/>
            <person name="La Ragione R."/>
            <person name="Hildebrand F."/>
            <person name="Pallen M.J."/>
        </authorList>
    </citation>
    <scope>NUCLEOTIDE SEQUENCE</scope>
    <source>
        <strain evidence="2">3204</strain>
    </source>
</reference>
<sequence>MNNKLLINFNLSEIAEGAVQAKFAKEVEKVCKNILDLNTDATKKRKITISLTYIPNDQRNSVDVVVETKSTLAPQVGTSTTMLLDRDLNTGYMAANELKSKIPGQTYIDIEDGKPKTDIGEPVDEVESKKETKKNSEDKKNIIDLQKNKA</sequence>
<evidence type="ECO:0000313" key="3">
    <source>
        <dbReference type="Proteomes" id="UP000824013"/>
    </source>
</evidence>
<gene>
    <name evidence="2" type="ORF">H9820_01315</name>
</gene>
<organism evidence="2 3">
    <name type="scientific">Candidatus Companilactobacillus pullicola</name>
    <dbReference type="NCBI Taxonomy" id="2838523"/>
    <lineage>
        <taxon>Bacteria</taxon>
        <taxon>Bacillati</taxon>
        <taxon>Bacillota</taxon>
        <taxon>Bacilli</taxon>
        <taxon>Lactobacillales</taxon>
        <taxon>Lactobacillaceae</taxon>
        <taxon>Companilactobacillus</taxon>
    </lineage>
</organism>
<accession>A0A9D1ZL45</accession>
<comment type="caution">
    <text evidence="2">The sequence shown here is derived from an EMBL/GenBank/DDBJ whole genome shotgun (WGS) entry which is preliminary data.</text>
</comment>
<name>A0A9D1ZL45_9LACO</name>
<evidence type="ECO:0000313" key="2">
    <source>
        <dbReference type="EMBL" id="HIY91564.1"/>
    </source>
</evidence>
<evidence type="ECO:0000256" key="1">
    <source>
        <dbReference type="SAM" id="MobiDB-lite"/>
    </source>
</evidence>